<dbReference type="Proteomes" id="UP000557392">
    <property type="component" value="Unassembled WGS sequence"/>
</dbReference>
<sequence length="103" mass="10772">MQTDNRLFDDFVKFVNGAAGTLAGVARETEGAARERAREWIGGMDFVSREEFEAVKAMAVAARDENEALAARLAALEAQLGGATAPAAAPKAPKAPKKPTGQA</sequence>
<evidence type="ECO:0000256" key="1">
    <source>
        <dbReference type="SAM" id="MobiDB-lite"/>
    </source>
</evidence>
<dbReference type="InterPro" id="IPR007475">
    <property type="entry name" value="UbiK"/>
</dbReference>
<feature type="region of interest" description="Disordered" evidence="1">
    <location>
        <begin position="82"/>
        <end position="103"/>
    </location>
</feature>
<dbReference type="AlphaFoldDB" id="A0A7W6JU81"/>
<name>A0A7W6JU81_9SPHN</name>
<keyword evidence="3" id="KW-1185">Reference proteome</keyword>
<protein>
    <submittedName>
        <fullName evidence="2">BMFP domain-containing protein YqiC</fullName>
    </submittedName>
</protein>
<dbReference type="EMBL" id="JACIEH010000002">
    <property type="protein sequence ID" value="MBB4098611.1"/>
    <property type="molecule type" value="Genomic_DNA"/>
</dbReference>
<comment type="caution">
    <text evidence="2">The sequence shown here is derived from an EMBL/GenBank/DDBJ whole genome shotgun (WGS) entry which is preliminary data.</text>
</comment>
<dbReference type="Pfam" id="PF04380">
    <property type="entry name" value="BMFP"/>
    <property type="match status" value="1"/>
</dbReference>
<proteinExistence type="predicted"/>
<evidence type="ECO:0000313" key="3">
    <source>
        <dbReference type="Proteomes" id="UP000557392"/>
    </source>
</evidence>
<accession>A0A7W6JU81</accession>
<dbReference type="RefSeq" id="WP_183997544.1">
    <property type="nucleotide sequence ID" value="NZ_JACIEH010000002.1"/>
</dbReference>
<organism evidence="2 3">
    <name type="scientific">Sphingomonas kyeonggiensis</name>
    <dbReference type="NCBI Taxonomy" id="1268553"/>
    <lineage>
        <taxon>Bacteria</taxon>
        <taxon>Pseudomonadati</taxon>
        <taxon>Pseudomonadota</taxon>
        <taxon>Alphaproteobacteria</taxon>
        <taxon>Sphingomonadales</taxon>
        <taxon>Sphingomonadaceae</taxon>
        <taxon>Sphingomonas</taxon>
    </lineage>
</organism>
<gene>
    <name evidence="2" type="ORF">GGR46_002175</name>
</gene>
<reference evidence="2 3" key="1">
    <citation type="submission" date="2020-08" db="EMBL/GenBank/DDBJ databases">
        <title>Genomic Encyclopedia of Type Strains, Phase IV (KMG-IV): sequencing the most valuable type-strain genomes for metagenomic binning, comparative biology and taxonomic classification.</title>
        <authorList>
            <person name="Goeker M."/>
        </authorList>
    </citation>
    <scope>NUCLEOTIDE SEQUENCE [LARGE SCALE GENOMIC DNA]</scope>
    <source>
        <strain evidence="2 3">DSM 101806</strain>
    </source>
</reference>
<evidence type="ECO:0000313" key="2">
    <source>
        <dbReference type="EMBL" id="MBB4098611.1"/>
    </source>
</evidence>